<accession>A0A2Z5ISJ5</accession>
<dbReference type="Pfam" id="PF00550">
    <property type="entry name" value="PP-binding"/>
    <property type="match status" value="1"/>
</dbReference>
<keyword evidence="3" id="KW-1185">Reference proteome</keyword>
<dbReference type="EMBL" id="CP029295">
    <property type="protein sequence ID" value="AXE60738.1"/>
    <property type="molecule type" value="Genomic_DNA"/>
</dbReference>
<dbReference type="InterPro" id="IPR009081">
    <property type="entry name" value="PP-bd_ACP"/>
</dbReference>
<name>A0A2Z5ISJ5_9BACT</name>
<dbReference type="AlphaFoldDB" id="A0A2Z5ISJ5"/>
<dbReference type="Gene3D" id="1.10.1200.10">
    <property type="entry name" value="ACP-like"/>
    <property type="match status" value="1"/>
</dbReference>
<protein>
    <submittedName>
        <fullName evidence="2">Acyl carrier protein</fullName>
    </submittedName>
</protein>
<proteinExistence type="predicted"/>
<evidence type="ECO:0000313" key="2">
    <source>
        <dbReference type="EMBL" id="AXE60738.1"/>
    </source>
</evidence>
<organism evidence="2 3">
    <name type="scientific">[Mycoplasma] phocae</name>
    <dbReference type="NCBI Taxonomy" id="142651"/>
    <lineage>
        <taxon>Bacteria</taxon>
        <taxon>Bacillati</taxon>
        <taxon>Mycoplasmatota</taxon>
        <taxon>Mycoplasmoidales</taxon>
        <taxon>Metamycoplasmataceae</taxon>
        <taxon>Metamycoplasma</taxon>
    </lineage>
</organism>
<sequence length="75" mass="8767">MNIEEIIFKEIKKLTRVKFDLNSTIESLKIDSLDLVILVSDIEKKYNINILDDEELSNLKTVNDIVKLFSKKINK</sequence>
<dbReference type="RefSeq" id="WP_114190850.1">
    <property type="nucleotide sequence ID" value="NZ_CP029295.1"/>
</dbReference>
<gene>
    <name evidence="2" type="ORF">DA803_01390</name>
</gene>
<dbReference type="KEGG" id="mpho:DA803_01390"/>
<dbReference type="SUPFAM" id="SSF47336">
    <property type="entry name" value="ACP-like"/>
    <property type="match status" value="1"/>
</dbReference>
<dbReference type="OrthoDB" id="400572at2"/>
<evidence type="ECO:0000259" key="1">
    <source>
        <dbReference type="PROSITE" id="PS50075"/>
    </source>
</evidence>
<evidence type="ECO:0000313" key="3">
    <source>
        <dbReference type="Proteomes" id="UP000252477"/>
    </source>
</evidence>
<dbReference type="InterPro" id="IPR036736">
    <property type="entry name" value="ACP-like_sf"/>
</dbReference>
<dbReference type="Proteomes" id="UP000252477">
    <property type="component" value="Chromosome"/>
</dbReference>
<feature type="domain" description="Carrier" evidence="1">
    <location>
        <begin position="1"/>
        <end position="73"/>
    </location>
</feature>
<dbReference type="PROSITE" id="PS50075">
    <property type="entry name" value="CARRIER"/>
    <property type="match status" value="1"/>
</dbReference>
<reference evidence="2 3" key="1">
    <citation type="submission" date="2018-05" db="EMBL/GenBank/DDBJ databases">
        <title>Annotation of the Mycoplasma phocidae genome.</title>
        <authorList>
            <person name="Brown D.R."/>
            <person name="Kutish G.F."/>
            <person name="Frasca S.Jr."/>
        </authorList>
    </citation>
    <scope>NUCLEOTIDE SEQUENCE [LARGE SCALE GENOMIC DNA]</scope>
    <source>
        <strain evidence="2 3">105</strain>
    </source>
</reference>